<sequence length="214" mass="24718">MQKHLPTNGIGCLNSLRHLWIFNCNNLEYLFEDIGHLRVLQSLAITKCPRLISLPRGVRNLSSLERLVLISCKRLNLDLSIGSNKQDNHDELNSTWPHLQFLRVEELPQLVEFPQWLIQCFTNTLETLEIKNCSNLKALPESMQKLQVLRVVNCPELSSLPKDMDRLIALRELIIRGCPKLSERCEQETGEDWSKIAHISRITLDEKIIKSTEN</sequence>
<comment type="caution">
    <text evidence="1">The sequence shown here is derived from an EMBL/GenBank/DDBJ whole genome shotgun (WGS) entry which is preliminary data.</text>
</comment>
<keyword evidence="2" id="KW-1185">Reference proteome</keyword>
<dbReference type="Proteomes" id="UP001163603">
    <property type="component" value="Chromosome 12"/>
</dbReference>
<reference evidence="2" key="1">
    <citation type="journal article" date="2023" name="G3 (Bethesda)">
        <title>Genome assembly and association tests identify interacting loci associated with vigor, precocity, and sex in interspecific pistachio rootstocks.</title>
        <authorList>
            <person name="Palmer W."/>
            <person name="Jacygrad E."/>
            <person name="Sagayaradj S."/>
            <person name="Cavanaugh K."/>
            <person name="Han R."/>
            <person name="Bertier L."/>
            <person name="Beede B."/>
            <person name="Kafkas S."/>
            <person name="Golino D."/>
            <person name="Preece J."/>
            <person name="Michelmore R."/>
        </authorList>
    </citation>
    <scope>NUCLEOTIDE SEQUENCE [LARGE SCALE GENOMIC DNA]</scope>
</reference>
<evidence type="ECO:0000313" key="1">
    <source>
        <dbReference type="EMBL" id="KAJ0017048.1"/>
    </source>
</evidence>
<name>A0ACC0XHG3_9ROSI</name>
<protein>
    <submittedName>
        <fullName evidence="1">Uncharacterized protein</fullName>
    </submittedName>
</protein>
<evidence type="ECO:0000313" key="2">
    <source>
        <dbReference type="Proteomes" id="UP001163603"/>
    </source>
</evidence>
<accession>A0ACC0XHG3</accession>
<organism evidence="1 2">
    <name type="scientific">Pistacia integerrima</name>
    <dbReference type="NCBI Taxonomy" id="434235"/>
    <lineage>
        <taxon>Eukaryota</taxon>
        <taxon>Viridiplantae</taxon>
        <taxon>Streptophyta</taxon>
        <taxon>Embryophyta</taxon>
        <taxon>Tracheophyta</taxon>
        <taxon>Spermatophyta</taxon>
        <taxon>Magnoliopsida</taxon>
        <taxon>eudicotyledons</taxon>
        <taxon>Gunneridae</taxon>
        <taxon>Pentapetalae</taxon>
        <taxon>rosids</taxon>
        <taxon>malvids</taxon>
        <taxon>Sapindales</taxon>
        <taxon>Anacardiaceae</taxon>
        <taxon>Pistacia</taxon>
    </lineage>
</organism>
<proteinExistence type="predicted"/>
<gene>
    <name evidence="1" type="ORF">Pint_11493</name>
</gene>
<dbReference type="EMBL" id="CM047747">
    <property type="protein sequence ID" value="KAJ0017048.1"/>
    <property type="molecule type" value="Genomic_DNA"/>
</dbReference>